<dbReference type="Pfam" id="PF01805">
    <property type="entry name" value="Surp"/>
    <property type="match status" value="2"/>
</dbReference>
<dbReference type="KEGG" id="lbc:LACBIDRAFT_302050"/>
<dbReference type="InterPro" id="IPR045146">
    <property type="entry name" value="SF3A1"/>
</dbReference>
<feature type="domain" description="SURP motif" evidence="1">
    <location>
        <begin position="125"/>
        <end position="169"/>
    </location>
</feature>
<dbReference type="GO" id="GO:0005686">
    <property type="term" value="C:U2 snRNP"/>
    <property type="evidence" value="ECO:0007669"/>
    <property type="project" value="TreeGrafter"/>
</dbReference>
<dbReference type="Gene3D" id="1.10.10.790">
    <property type="entry name" value="Surp module"/>
    <property type="match status" value="2"/>
</dbReference>
<dbReference type="InParanoid" id="B0CQN1"/>
<dbReference type="RefSeq" id="XP_001874410.1">
    <property type="nucleotide sequence ID" value="XM_001874375.1"/>
</dbReference>
<dbReference type="EMBL" id="DS547091">
    <property type="protein sequence ID" value="EDR16202.1"/>
    <property type="molecule type" value="Genomic_DNA"/>
</dbReference>
<feature type="domain" description="SURP motif" evidence="1">
    <location>
        <begin position="17"/>
        <end position="61"/>
    </location>
</feature>
<protein>
    <submittedName>
        <fullName evidence="2">Predicted protein</fullName>
    </submittedName>
</protein>
<sequence>MHMAESVILPPPEIKSVIDKTALFVARSANPSKFEDKIRKGQRSDPNFSFLDPADTYHGYYRHKKGVWGDDALEMKEEKNKGEGELASSGNSSKPISYIPPHPTATAKLIQSMVEILPPPEIKSVIDKTALFVARSANPSQFEDKIREGQRSDPNFSFLDPADTYHGYYHHKKGVLDDDALEMKDEKNKGEGELASGDPSKPISNSYIPEAHHIISESTPTTATAKIIQLKGIADIFVALVLTVKPQFIYDSPATHTLSGLSGLVSFSLLSTSEFPHHSRLEISIFWNSIYRTQTLHGGSTNPSRVWSLLSEWGI</sequence>
<dbReference type="AlphaFoldDB" id="B0CQN1"/>
<dbReference type="GO" id="GO:0071013">
    <property type="term" value="C:catalytic step 2 spliceosome"/>
    <property type="evidence" value="ECO:0007669"/>
    <property type="project" value="TreeGrafter"/>
</dbReference>
<gene>
    <name evidence="2" type="ORF">LACBIDRAFT_302050</name>
</gene>
<name>B0CQN1_LACBS</name>
<dbReference type="SMART" id="SM00648">
    <property type="entry name" value="SWAP"/>
    <property type="match status" value="2"/>
</dbReference>
<keyword evidence="3" id="KW-1185">Reference proteome</keyword>
<accession>B0CQN1</accession>
<dbReference type="GO" id="GO:0071004">
    <property type="term" value="C:U2-type prespliceosome"/>
    <property type="evidence" value="ECO:0007669"/>
    <property type="project" value="TreeGrafter"/>
</dbReference>
<proteinExistence type="predicted"/>
<organism evidence="3">
    <name type="scientific">Laccaria bicolor (strain S238N-H82 / ATCC MYA-4686)</name>
    <name type="common">Bicoloured deceiver</name>
    <name type="synonym">Laccaria laccata var. bicolor</name>
    <dbReference type="NCBI Taxonomy" id="486041"/>
    <lineage>
        <taxon>Eukaryota</taxon>
        <taxon>Fungi</taxon>
        <taxon>Dikarya</taxon>
        <taxon>Basidiomycota</taxon>
        <taxon>Agaricomycotina</taxon>
        <taxon>Agaricomycetes</taxon>
        <taxon>Agaricomycetidae</taxon>
        <taxon>Agaricales</taxon>
        <taxon>Agaricineae</taxon>
        <taxon>Hydnangiaceae</taxon>
        <taxon>Laccaria</taxon>
    </lineage>
</organism>
<dbReference type="GO" id="GO:0003723">
    <property type="term" value="F:RNA binding"/>
    <property type="evidence" value="ECO:0007669"/>
    <property type="project" value="InterPro"/>
</dbReference>
<dbReference type="InterPro" id="IPR000061">
    <property type="entry name" value="Surp"/>
</dbReference>
<reference evidence="2 3" key="1">
    <citation type="journal article" date="2008" name="Nature">
        <title>The genome of Laccaria bicolor provides insights into mycorrhizal symbiosis.</title>
        <authorList>
            <person name="Martin F."/>
            <person name="Aerts A."/>
            <person name="Ahren D."/>
            <person name="Brun A."/>
            <person name="Danchin E.G.J."/>
            <person name="Duchaussoy F."/>
            <person name="Gibon J."/>
            <person name="Kohler A."/>
            <person name="Lindquist E."/>
            <person name="Pereda V."/>
            <person name="Salamov A."/>
            <person name="Shapiro H.J."/>
            <person name="Wuyts J."/>
            <person name="Blaudez D."/>
            <person name="Buee M."/>
            <person name="Brokstein P."/>
            <person name="Canbaeck B."/>
            <person name="Cohen D."/>
            <person name="Courty P.E."/>
            <person name="Coutinho P.M."/>
            <person name="Delaruelle C."/>
            <person name="Detter J.C."/>
            <person name="Deveau A."/>
            <person name="DiFazio S."/>
            <person name="Duplessis S."/>
            <person name="Fraissinet-Tachet L."/>
            <person name="Lucic E."/>
            <person name="Frey-Klett P."/>
            <person name="Fourrey C."/>
            <person name="Feussner I."/>
            <person name="Gay G."/>
            <person name="Grimwood J."/>
            <person name="Hoegger P.J."/>
            <person name="Jain P."/>
            <person name="Kilaru S."/>
            <person name="Labbe J."/>
            <person name="Lin Y.C."/>
            <person name="Legue V."/>
            <person name="Le Tacon F."/>
            <person name="Marmeisse R."/>
            <person name="Melayah D."/>
            <person name="Montanini B."/>
            <person name="Muratet M."/>
            <person name="Nehls U."/>
            <person name="Niculita-Hirzel H."/>
            <person name="Oudot-Le Secq M.P."/>
            <person name="Peter M."/>
            <person name="Quesneville H."/>
            <person name="Rajashekar B."/>
            <person name="Reich M."/>
            <person name="Rouhier N."/>
            <person name="Schmutz J."/>
            <person name="Yin T."/>
            <person name="Chalot M."/>
            <person name="Henrissat B."/>
            <person name="Kuees U."/>
            <person name="Lucas S."/>
            <person name="Van de Peer Y."/>
            <person name="Podila G.K."/>
            <person name="Polle A."/>
            <person name="Pukkila P.J."/>
            <person name="Richardson P.M."/>
            <person name="Rouze P."/>
            <person name="Sanders I.R."/>
            <person name="Stajich J.E."/>
            <person name="Tunlid A."/>
            <person name="Tuskan G."/>
            <person name="Grigoriev I.V."/>
        </authorList>
    </citation>
    <scope>NUCLEOTIDE SEQUENCE [LARGE SCALE GENOMIC DNA]</scope>
    <source>
        <strain evidence="3">S238N-H82 / ATCC MYA-4686</strain>
    </source>
</reference>
<dbReference type="STRING" id="486041.B0CQN1"/>
<dbReference type="FunFam" id="1.10.10.790:FF:000002">
    <property type="entry name" value="Splicing factor 3A subunit 1"/>
    <property type="match status" value="2"/>
</dbReference>
<dbReference type="GeneID" id="6069251"/>
<evidence type="ECO:0000313" key="2">
    <source>
        <dbReference type="EMBL" id="EDR16202.1"/>
    </source>
</evidence>
<dbReference type="HOGENOM" id="CLU_882974_0_0_1"/>
<dbReference type="Proteomes" id="UP000001194">
    <property type="component" value="Unassembled WGS sequence"/>
</dbReference>
<dbReference type="GO" id="GO:0000381">
    <property type="term" value="P:regulation of alternative mRNA splicing, via spliceosome"/>
    <property type="evidence" value="ECO:0007669"/>
    <property type="project" value="TreeGrafter"/>
</dbReference>
<dbReference type="PROSITE" id="PS50128">
    <property type="entry name" value="SURP"/>
    <property type="match status" value="2"/>
</dbReference>
<dbReference type="SUPFAM" id="SSF109905">
    <property type="entry name" value="Surp module (SWAP domain)"/>
    <property type="match status" value="2"/>
</dbReference>
<dbReference type="GO" id="GO:0045292">
    <property type="term" value="P:mRNA cis splicing, via spliceosome"/>
    <property type="evidence" value="ECO:0007669"/>
    <property type="project" value="InterPro"/>
</dbReference>
<evidence type="ECO:0000313" key="3">
    <source>
        <dbReference type="Proteomes" id="UP000001194"/>
    </source>
</evidence>
<dbReference type="PANTHER" id="PTHR15316:SF1">
    <property type="entry name" value="SPLICING FACTOR 3A SUBUNIT 1"/>
    <property type="match status" value="1"/>
</dbReference>
<dbReference type="OrthoDB" id="447637at2759"/>
<dbReference type="InterPro" id="IPR035967">
    <property type="entry name" value="SWAP/Surp_sf"/>
</dbReference>
<evidence type="ECO:0000259" key="1">
    <source>
        <dbReference type="PROSITE" id="PS50128"/>
    </source>
</evidence>
<dbReference type="PANTHER" id="PTHR15316">
    <property type="entry name" value="SPLICEOSOME ASSOCIATED PROTEIN 114/SWAP SPLICING FACTOR-RELATED"/>
    <property type="match status" value="1"/>
</dbReference>